<dbReference type="GO" id="GO:0005886">
    <property type="term" value="C:plasma membrane"/>
    <property type="evidence" value="ECO:0007669"/>
    <property type="project" value="TreeGrafter"/>
</dbReference>
<accession>A0AAN6U3P0</accession>
<keyword evidence="3 5" id="KW-1133">Transmembrane helix</keyword>
<evidence type="ECO:0000256" key="1">
    <source>
        <dbReference type="ARBA" id="ARBA00004141"/>
    </source>
</evidence>
<keyword evidence="4 5" id="KW-0472">Membrane</keyword>
<keyword evidence="2 5" id="KW-0812">Transmembrane</keyword>
<dbReference type="RefSeq" id="XP_062649365.1">
    <property type="nucleotide sequence ID" value="XM_062791097.1"/>
</dbReference>
<dbReference type="PANTHER" id="PTHR31465:SF9">
    <property type="entry name" value="SPHINGOID LONG-CHAIN BASE TRANSPORTER RSB1"/>
    <property type="match status" value="1"/>
</dbReference>
<feature type="transmembrane region" description="Helical" evidence="5">
    <location>
        <begin position="70"/>
        <end position="88"/>
    </location>
</feature>
<comment type="caution">
    <text evidence="6">The sequence shown here is derived from an EMBL/GenBank/DDBJ whole genome shotgun (WGS) entry which is preliminary data.</text>
</comment>
<proteinExistence type="predicted"/>
<evidence type="ECO:0000256" key="4">
    <source>
        <dbReference type="ARBA" id="ARBA00023136"/>
    </source>
</evidence>
<dbReference type="GO" id="GO:0000324">
    <property type="term" value="C:fungal-type vacuole"/>
    <property type="evidence" value="ECO:0007669"/>
    <property type="project" value="TreeGrafter"/>
</dbReference>
<evidence type="ECO:0000256" key="3">
    <source>
        <dbReference type="ARBA" id="ARBA00022989"/>
    </source>
</evidence>
<dbReference type="EMBL" id="MU853225">
    <property type="protein sequence ID" value="KAK4125594.1"/>
    <property type="molecule type" value="Genomic_DNA"/>
</dbReference>
<protein>
    <submittedName>
        <fullName evidence="6">Uncharacterized protein</fullName>
    </submittedName>
</protein>
<gene>
    <name evidence="6" type="ORF">N657DRAFT_631859</name>
</gene>
<keyword evidence="7" id="KW-1185">Reference proteome</keyword>
<dbReference type="GeneID" id="87827866"/>
<dbReference type="InterPro" id="IPR007568">
    <property type="entry name" value="RTA1"/>
</dbReference>
<reference evidence="6" key="1">
    <citation type="journal article" date="2023" name="Mol. Phylogenet. Evol.">
        <title>Genome-scale phylogeny and comparative genomics of the fungal order Sordariales.</title>
        <authorList>
            <person name="Hensen N."/>
            <person name="Bonometti L."/>
            <person name="Westerberg I."/>
            <person name="Brannstrom I.O."/>
            <person name="Guillou S."/>
            <person name="Cros-Aarteil S."/>
            <person name="Calhoun S."/>
            <person name="Haridas S."/>
            <person name="Kuo A."/>
            <person name="Mondo S."/>
            <person name="Pangilinan J."/>
            <person name="Riley R."/>
            <person name="LaButti K."/>
            <person name="Andreopoulos B."/>
            <person name="Lipzen A."/>
            <person name="Chen C."/>
            <person name="Yan M."/>
            <person name="Daum C."/>
            <person name="Ng V."/>
            <person name="Clum A."/>
            <person name="Steindorff A."/>
            <person name="Ohm R.A."/>
            <person name="Martin F."/>
            <person name="Silar P."/>
            <person name="Natvig D.O."/>
            <person name="Lalanne C."/>
            <person name="Gautier V."/>
            <person name="Ament-Velasquez S.L."/>
            <person name="Kruys A."/>
            <person name="Hutchinson M.I."/>
            <person name="Powell A.J."/>
            <person name="Barry K."/>
            <person name="Miller A.N."/>
            <person name="Grigoriev I.V."/>
            <person name="Debuchy R."/>
            <person name="Gladieux P."/>
            <person name="Hiltunen Thoren M."/>
            <person name="Johannesson H."/>
        </authorList>
    </citation>
    <scope>NUCLEOTIDE SEQUENCE</scope>
    <source>
        <strain evidence="6">CBS 731.68</strain>
    </source>
</reference>
<dbReference type="Pfam" id="PF04479">
    <property type="entry name" value="RTA1"/>
    <property type="match status" value="1"/>
</dbReference>
<dbReference type="Proteomes" id="UP001302602">
    <property type="component" value="Unassembled WGS sequence"/>
</dbReference>
<comment type="subcellular location">
    <subcellularLocation>
        <location evidence="1">Membrane</location>
        <topology evidence="1">Multi-pass membrane protein</topology>
    </subcellularLocation>
</comment>
<dbReference type="PANTHER" id="PTHR31465">
    <property type="entry name" value="PROTEIN RTA1-RELATED"/>
    <property type="match status" value="1"/>
</dbReference>
<evidence type="ECO:0000313" key="7">
    <source>
        <dbReference type="Proteomes" id="UP001302602"/>
    </source>
</evidence>
<evidence type="ECO:0000256" key="5">
    <source>
        <dbReference type="SAM" id="Phobius"/>
    </source>
</evidence>
<organism evidence="6 7">
    <name type="scientific">Parathielavia appendiculata</name>
    <dbReference type="NCBI Taxonomy" id="2587402"/>
    <lineage>
        <taxon>Eukaryota</taxon>
        <taxon>Fungi</taxon>
        <taxon>Dikarya</taxon>
        <taxon>Ascomycota</taxon>
        <taxon>Pezizomycotina</taxon>
        <taxon>Sordariomycetes</taxon>
        <taxon>Sordariomycetidae</taxon>
        <taxon>Sordariales</taxon>
        <taxon>Chaetomiaceae</taxon>
        <taxon>Parathielavia</taxon>
    </lineage>
</organism>
<reference evidence="6" key="2">
    <citation type="submission" date="2023-05" db="EMBL/GenBank/DDBJ databases">
        <authorList>
            <consortium name="Lawrence Berkeley National Laboratory"/>
            <person name="Steindorff A."/>
            <person name="Hensen N."/>
            <person name="Bonometti L."/>
            <person name="Westerberg I."/>
            <person name="Brannstrom I.O."/>
            <person name="Guillou S."/>
            <person name="Cros-Aarteil S."/>
            <person name="Calhoun S."/>
            <person name="Haridas S."/>
            <person name="Kuo A."/>
            <person name="Mondo S."/>
            <person name="Pangilinan J."/>
            <person name="Riley R."/>
            <person name="Labutti K."/>
            <person name="Andreopoulos B."/>
            <person name="Lipzen A."/>
            <person name="Chen C."/>
            <person name="Yanf M."/>
            <person name="Daum C."/>
            <person name="Ng V."/>
            <person name="Clum A."/>
            <person name="Ohm R."/>
            <person name="Martin F."/>
            <person name="Silar P."/>
            <person name="Natvig D."/>
            <person name="Lalanne C."/>
            <person name="Gautier V."/>
            <person name="Ament-Velasquez S.L."/>
            <person name="Kruys A."/>
            <person name="Hutchinson M.I."/>
            <person name="Powell A.J."/>
            <person name="Barry K."/>
            <person name="Miller A.N."/>
            <person name="Grigoriev I.V."/>
            <person name="Debuchy R."/>
            <person name="Gladieux P."/>
            <person name="Thoren M.H."/>
            <person name="Johannesson H."/>
        </authorList>
    </citation>
    <scope>NUCLEOTIDE SEQUENCE</scope>
    <source>
        <strain evidence="6">CBS 731.68</strain>
    </source>
</reference>
<evidence type="ECO:0000256" key="2">
    <source>
        <dbReference type="ARBA" id="ARBA00022692"/>
    </source>
</evidence>
<dbReference type="AlphaFoldDB" id="A0AAN6U3P0"/>
<sequence length="168" mass="18401">MSTLQLPARRYSATTVRGGLGPKANCTLEICPVEFSVYGYRPRLPPTSPSLSCIYAAAVHIYLGARWKQWWFTSCMIIGAVNAIIGYIGRVLMYYSPFDFAAFVLQITTQFALQTGRDTTPQIFYYINISYDLFSLIVQAAGGGLSTSTKGQSQTGVNLALVGLAFQV</sequence>
<name>A0AAN6U3P0_9PEZI</name>
<evidence type="ECO:0000313" key="6">
    <source>
        <dbReference type="EMBL" id="KAK4125594.1"/>
    </source>
</evidence>